<dbReference type="GO" id="GO:0045087">
    <property type="term" value="P:innate immune response"/>
    <property type="evidence" value="ECO:0007669"/>
    <property type="project" value="TreeGrafter"/>
</dbReference>
<accession>A0AA88SX34</accession>
<dbReference type="GO" id="GO:0038187">
    <property type="term" value="F:pattern recognition receptor activity"/>
    <property type="evidence" value="ECO:0007669"/>
    <property type="project" value="TreeGrafter"/>
</dbReference>
<evidence type="ECO:0000313" key="4">
    <source>
        <dbReference type="EMBL" id="KAK2854912.1"/>
    </source>
</evidence>
<comment type="caution">
    <text evidence="4">The sequence shown here is derived from an EMBL/GenBank/DDBJ whole genome shotgun (WGS) entry which is preliminary data.</text>
</comment>
<proteinExistence type="predicted"/>
<dbReference type="PANTHER" id="PTHR47218:SF1">
    <property type="entry name" value="C-TYPE LECTIN DOMAIN FAMILY 7 MEMBER A"/>
    <property type="match status" value="1"/>
</dbReference>
<keyword evidence="1" id="KW-0175">Coiled coil</keyword>
<dbReference type="InterPro" id="IPR016186">
    <property type="entry name" value="C-type_lectin-like/link_sf"/>
</dbReference>
<protein>
    <recommendedName>
        <fullName evidence="3">C-type lectin domain-containing protein</fullName>
    </recommendedName>
</protein>
<organism evidence="4 5">
    <name type="scientific">Tachysurus vachellii</name>
    <name type="common">Darkbarbel catfish</name>
    <name type="synonym">Pelteobagrus vachellii</name>
    <dbReference type="NCBI Taxonomy" id="175792"/>
    <lineage>
        <taxon>Eukaryota</taxon>
        <taxon>Metazoa</taxon>
        <taxon>Chordata</taxon>
        <taxon>Craniata</taxon>
        <taxon>Vertebrata</taxon>
        <taxon>Euteleostomi</taxon>
        <taxon>Actinopterygii</taxon>
        <taxon>Neopterygii</taxon>
        <taxon>Teleostei</taxon>
        <taxon>Ostariophysi</taxon>
        <taxon>Siluriformes</taxon>
        <taxon>Bagridae</taxon>
        <taxon>Tachysurus</taxon>
    </lineage>
</organism>
<feature type="domain" description="C-type lectin" evidence="3">
    <location>
        <begin position="174"/>
        <end position="293"/>
    </location>
</feature>
<dbReference type="GO" id="GO:0071226">
    <property type="term" value="P:cellular response to molecule of fungal origin"/>
    <property type="evidence" value="ECO:0007669"/>
    <property type="project" value="InterPro"/>
</dbReference>
<evidence type="ECO:0000259" key="3">
    <source>
        <dbReference type="PROSITE" id="PS50041"/>
    </source>
</evidence>
<dbReference type="InterPro" id="IPR016187">
    <property type="entry name" value="CTDL_fold"/>
</dbReference>
<dbReference type="AlphaFoldDB" id="A0AA88SX34"/>
<evidence type="ECO:0000256" key="1">
    <source>
        <dbReference type="SAM" id="Coils"/>
    </source>
</evidence>
<keyword evidence="2" id="KW-0812">Transmembrane</keyword>
<feature type="coiled-coil region" evidence="1">
    <location>
        <begin position="112"/>
        <end position="139"/>
    </location>
</feature>
<gene>
    <name evidence="4" type="ORF">Q7C36_006781</name>
</gene>
<sequence length="303" mass="34542">MADDLNYSTIVFGTATPVVAKDAETDNVVYSEIKKTKKEIPQTTPVTTGKISPVCEDVAFPRYTSYRQATVALGLLCILLLAGLTTMCVLNAKYLSKYTSILALYTNESMAHRMLQADKAALEKEKEELTAERDQFENSLQLIQQFKNFPVSTYCTLTMNNVHCEPCMKNWIQNGSSCYLFFISYSGWLTWKNSQSYCADNGGHLVVIDTPKEQAFIKQNTPFYYDTYHGYWIGLSKRNNLWIWTTGAELQNNGFWTPPNQTQDNCVLSKPDSAEIYNWDVASCGMYNRFICEMKVMVWPSQM</sequence>
<keyword evidence="2" id="KW-1133">Transmembrane helix</keyword>
<dbReference type="PROSITE" id="PS50041">
    <property type="entry name" value="C_TYPE_LECTIN_2"/>
    <property type="match status" value="1"/>
</dbReference>
<feature type="transmembrane region" description="Helical" evidence="2">
    <location>
        <begin position="69"/>
        <end position="90"/>
    </location>
</feature>
<dbReference type="GO" id="GO:0009986">
    <property type="term" value="C:cell surface"/>
    <property type="evidence" value="ECO:0007669"/>
    <property type="project" value="TreeGrafter"/>
</dbReference>
<dbReference type="InterPro" id="IPR042808">
    <property type="entry name" value="CLEC7A"/>
</dbReference>
<dbReference type="SUPFAM" id="SSF56436">
    <property type="entry name" value="C-type lectin-like"/>
    <property type="match status" value="1"/>
</dbReference>
<dbReference type="EMBL" id="JAVHJS010000006">
    <property type="protein sequence ID" value="KAK2854912.1"/>
    <property type="molecule type" value="Genomic_DNA"/>
</dbReference>
<reference evidence="4" key="1">
    <citation type="submission" date="2023-08" db="EMBL/GenBank/DDBJ databases">
        <title>Pelteobagrus vachellii genome.</title>
        <authorList>
            <person name="Liu H."/>
        </authorList>
    </citation>
    <scope>NUCLEOTIDE SEQUENCE</scope>
    <source>
        <strain evidence="4">PRFRI_2022a</strain>
        <tissue evidence="4">Muscle</tissue>
    </source>
</reference>
<name>A0AA88SX34_TACVA</name>
<dbReference type="GO" id="GO:0001872">
    <property type="term" value="F:(1-&gt;3)-beta-D-glucan binding"/>
    <property type="evidence" value="ECO:0007669"/>
    <property type="project" value="InterPro"/>
</dbReference>
<dbReference type="Gene3D" id="3.10.100.10">
    <property type="entry name" value="Mannose-Binding Protein A, subunit A"/>
    <property type="match status" value="1"/>
</dbReference>
<dbReference type="Pfam" id="PF00059">
    <property type="entry name" value="Lectin_C"/>
    <property type="match status" value="1"/>
</dbReference>
<dbReference type="InterPro" id="IPR001304">
    <property type="entry name" value="C-type_lectin-like"/>
</dbReference>
<keyword evidence="5" id="KW-1185">Reference proteome</keyword>
<keyword evidence="2" id="KW-0472">Membrane</keyword>
<dbReference type="GO" id="GO:0002720">
    <property type="term" value="P:positive regulation of cytokine production involved in immune response"/>
    <property type="evidence" value="ECO:0007669"/>
    <property type="project" value="TreeGrafter"/>
</dbReference>
<evidence type="ECO:0000256" key="2">
    <source>
        <dbReference type="SAM" id="Phobius"/>
    </source>
</evidence>
<dbReference type="Proteomes" id="UP001187315">
    <property type="component" value="Unassembled WGS sequence"/>
</dbReference>
<evidence type="ECO:0000313" key="5">
    <source>
        <dbReference type="Proteomes" id="UP001187315"/>
    </source>
</evidence>
<dbReference type="GO" id="GO:0043122">
    <property type="term" value="P:regulation of canonical NF-kappaB signal transduction"/>
    <property type="evidence" value="ECO:0007669"/>
    <property type="project" value="TreeGrafter"/>
</dbReference>
<dbReference type="SMART" id="SM00034">
    <property type="entry name" value="CLECT"/>
    <property type="match status" value="1"/>
</dbReference>
<dbReference type="PANTHER" id="PTHR47218">
    <property type="entry name" value="C-TYPE LECTIN DOMAIN FAMILY 7 MEMBER A"/>
    <property type="match status" value="1"/>
</dbReference>
<dbReference type="GO" id="GO:0006910">
    <property type="term" value="P:phagocytosis, recognition"/>
    <property type="evidence" value="ECO:0007669"/>
    <property type="project" value="TreeGrafter"/>
</dbReference>